<dbReference type="InterPro" id="IPR009003">
    <property type="entry name" value="Peptidase_S1_PA"/>
</dbReference>
<keyword evidence="6" id="KW-1185">Reference proteome</keyword>
<proteinExistence type="predicted"/>
<dbReference type="EMBL" id="LT838272">
    <property type="protein sequence ID" value="SMB89031.1"/>
    <property type="molecule type" value="Genomic_DNA"/>
</dbReference>
<evidence type="ECO:0000256" key="2">
    <source>
        <dbReference type="ARBA" id="ARBA00022801"/>
    </source>
</evidence>
<feature type="domain" description="PDZ" evidence="4">
    <location>
        <begin position="305"/>
        <end position="365"/>
    </location>
</feature>
<evidence type="ECO:0000313" key="5">
    <source>
        <dbReference type="EMBL" id="SMB89031.1"/>
    </source>
</evidence>
<evidence type="ECO:0000259" key="4">
    <source>
        <dbReference type="PROSITE" id="PS50106"/>
    </source>
</evidence>
<reference evidence="5 6" key="1">
    <citation type="submission" date="2017-04" db="EMBL/GenBank/DDBJ databases">
        <authorList>
            <person name="Afonso C.L."/>
            <person name="Miller P.J."/>
            <person name="Scott M.A."/>
            <person name="Spackman E."/>
            <person name="Goraichik I."/>
            <person name="Dimitrov K.M."/>
            <person name="Suarez D.L."/>
            <person name="Swayne D.E."/>
        </authorList>
    </citation>
    <scope>NUCLEOTIDE SEQUENCE [LARGE SCALE GENOMIC DNA]</scope>
    <source>
        <strain evidence="5 6">ToBE</strain>
    </source>
</reference>
<evidence type="ECO:0000313" key="6">
    <source>
        <dbReference type="Proteomes" id="UP000192569"/>
    </source>
</evidence>
<dbReference type="InterPro" id="IPR036034">
    <property type="entry name" value="PDZ_sf"/>
</dbReference>
<dbReference type="AlphaFoldDB" id="A0A1W1V7L3"/>
<evidence type="ECO:0000256" key="1">
    <source>
        <dbReference type="ARBA" id="ARBA00022670"/>
    </source>
</evidence>
<organism evidence="5 6">
    <name type="scientific">Thermanaeromonas toyohensis ToBE</name>
    <dbReference type="NCBI Taxonomy" id="698762"/>
    <lineage>
        <taxon>Bacteria</taxon>
        <taxon>Bacillati</taxon>
        <taxon>Bacillota</taxon>
        <taxon>Clostridia</taxon>
        <taxon>Neomoorellales</taxon>
        <taxon>Neomoorellaceae</taxon>
        <taxon>Thermanaeromonas</taxon>
    </lineage>
</organism>
<feature type="transmembrane region" description="Helical" evidence="3">
    <location>
        <begin position="19"/>
        <end position="40"/>
    </location>
</feature>
<dbReference type="SUPFAM" id="SSF50494">
    <property type="entry name" value="Trypsin-like serine proteases"/>
    <property type="match status" value="1"/>
</dbReference>
<dbReference type="SMART" id="SM00228">
    <property type="entry name" value="PDZ"/>
    <property type="match status" value="1"/>
</dbReference>
<dbReference type="PRINTS" id="PR00834">
    <property type="entry name" value="PROTEASES2C"/>
</dbReference>
<keyword evidence="3" id="KW-1133">Transmembrane helix</keyword>
<dbReference type="RefSeq" id="WP_084663014.1">
    <property type="nucleotide sequence ID" value="NZ_LT838272.1"/>
</dbReference>
<dbReference type="Gene3D" id="2.40.10.120">
    <property type="match status" value="1"/>
</dbReference>
<dbReference type="SUPFAM" id="SSF50156">
    <property type="entry name" value="PDZ domain-like"/>
    <property type="match status" value="1"/>
</dbReference>
<protein>
    <submittedName>
        <fullName evidence="5">Serine protease Do</fullName>
    </submittedName>
</protein>
<dbReference type="Proteomes" id="UP000192569">
    <property type="component" value="Chromosome I"/>
</dbReference>
<name>A0A1W1V7L3_9FIRM</name>
<keyword evidence="3" id="KW-0812">Transmembrane</keyword>
<dbReference type="InterPro" id="IPR001478">
    <property type="entry name" value="PDZ"/>
</dbReference>
<sequence>MGTIFEQGRKGKYAEIRRWLALSLLLFFSALGGGLLGVLVGPRLYAKPLPPSVTPPPLPLAQPPHLAGEPSPVVAVAKQVGPAVVGITALVGHDFLDRGSVRQGSGIIFDGSNGYIVTNNHVIAGAGRITVSLDRDQVLPAEVVGRDVRSDLAVLRVKAGGLPTARLGDSSGLQVGETVVAIGNPLGREFARSVTVGVISALNREITVGSQDGRQITLRVLQTDAPINPGNSGGALVNMRGEVIGINSVKIATTGVEGMGFAIPINDARPILEQLIHQGYVSRPFLGVYNLKEITPEMAGWYNIPAGLFIGGVLPHSPASKAGVRVEDIITKIDGEQVLTYGDLERALGRKKPGEEVTLTLYRRPKGEITVTVTLGELPRD</sequence>
<keyword evidence="3" id="KW-0472">Membrane</keyword>
<dbReference type="PANTHER" id="PTHR43343:SF3">
    <property type="entry name" value="PROTEASE DO-LIKE 8, CHLOROPLASTIC"/>
    <property type="match status" value="1"/>
</dbReference>
<dbReference type="InterPro" id="IPR051201">
    <property type="entry name" value="Chloro_Bact_Ser_Proteases"/>
</dbReference>
<dbReference type="InterPro" id="IPR001940">
    <property type="entry name" value="Peptidase_S1C"/>
</dbReference>
<dbReference type="STRING" id="698762.SAMN00808754_0100"/>
<dbReference type="Pfam" id="PF13180">
    <property type="entry name" value="PDZ_2"/>
    <property type="match status" value="1"/>
</dbReference>
<evidence type="ECO:0000256" key="3">
    <source>
        <dbReference type="SAM" id="Phobius"/>
    </source>
</evidence>
<accession>A0A1W1V7L3</accession>
<dbReference type="GO" id="GO:0004252">
    <property type="term" value="F:serine-type endopeptidase activity"/>
    <property type="evidence" value="ECO:0007669"/>
    <property type="project" value="InterPro"/>
</dbReference>
<keyword evidence="2" id="KW-0378">Hydrolase</keyword>
<gene>
    <name evidence="5" type="ORF">SAMN00808754_0100</name>
</gene>
<dbReference type="Pfam" id="PF13365">
    <property type="entry name" value="Trypsin_2"/>
    <property type="match status" value="1"/>
</dbReference>
<dbReference type="Gene3D" id="2.30.42.10">
    <property type="match status" value="1"/>
</dbReference>
<dbReference type="PANTHER" id="PTHR43343">
    <property type="entry name" value="PEPTIDASE S12"/>
    <property type="match status" value="1"/>
</dbReference>
<keyword evidence="1 5" id="KW-0645">Protease</keyword>
<dbReference type="OrthoDB" id="9758917at2"/>
<dbReference type="GO" id="GO:0006508">
    <property type="term" value="P:proteolysis"/>
    <property type="evidence" value="ECO:0007669"/>
    <property type="project" value="UniProtKB-KW"/>
</dbReference>
<dbReference type="PROSITE" id="PS50106">
    <property type="entry name" value="PDZ"/>
    <property type="match status" value="1"/>
</dbReference>